<dbReference type="EMBL" id="CP009211">
    <property type="protein sequence ID" value="AIJ32549.1"/>
    <property type="molecule type" value="Genomic_DNA"/>
</dbReference>
<dbReference type="eggNOG" id="ENOG503287S">
    <property type="taxonomic scope" value="Bacteria"/>
</dbReference>
<evidence type="ECO:0008006" key="7">
    <source>
        <dbReference type="Google" id="ProtNLM"/>
    </source>
</evidence>
<dbReference type="RefSeq" id="WP_038587480.1">
    <property type="nucleotide sequence ID" value="NZ_CP009211.1"/>
</dbReference>
<evidence type="ECO:0000313" key="3">
    <source>
        <dbReference type="EMBL" id="AIJ32549.1"/>
    </source>
</evidence>
<evidence type="ECO:0000313" key="5">
    <source>
        <dbReference type="Proteomes" id="UP000028780"/>
    </source>
</evidence>
<dbReference type="InterPro" id="IPR025951">
    <property type="entry name" value="GXWXG_dom"/>
</dbReference>
<dbReference type="InterPro" id="IPR025568">
    <property type="entry name" value="DUF4334"/>
</dbReference>
<gene>
    <name evidence="3" type="ORF">CIMIT_00150</name>
    <name evidence="4" type="ORF">SAMEA4535761_00095</name>
</gene>
<dbReference type="Pfam" id="PF14231">
    <property type="entry name" value="GXWXG"/>
    <property type="match status" value="1"/>
</dbReference>
<sequence>MADVRADTLALFDASAPVTPAELTGVWRGAELPTGNVMDGLLEATGWYGKRFTSAEEVDPLLFFGPRGRIVRVNPALMPMGAPPQIFELTKAASRAVRPVVASLRTFHPAARLREVRYRGVVSTAMLYDDLPILDHFRRLNDTTLIGAMDYRKNPDPLFFTLRQVPRDEVPVIR</sequence>
<accession>A0A076NDR4</accession>
<proteinExistence type="predicted"/>
<protein>
    <recommendedName>
        <fullName evidence="7">GXWXG protein</fullName>
    </recommendedName>
</protein>
<dbReference type="EMBL" id="LT906467">
    <property type="protein sequence ID" value="SNV52813.1"/>
    <property type="molecule type" value="Genomic_DNA"/>
</dbReference>
<dbReference type="AlphaFoldDB" id="A0A076NDR4"/>
<organism evidence="3 5">
    <name type="scientific">Corynebacterium imitans</name>
    <dbReference type="NCBI Taxonomy" id="156978"/>
    <lineage>
        <taxon>Bacteria</taxon>
        <taxon>Bacillati</taxon>
        <taxon>Actinomycetota</taxon>
        <taxon>Actinomycetes</taxon>
        <taxon>Mycobacteriales</taxon>
        <taxon>Corynebacteriaceae</taxon>
        <taxon>Corynebacterium</taxon>
    </lineage>
</organism>
<evidence type="ECO:0000259" key="2">
    <source>
        <dbReference type="Pfam" id="PF14232"/>
    </source>
</evidence>
<dbReference type="Proteomes" id="UP000215374">
    <property type="component" value="Chromosome 1"/>
</dbReference>
<reference evidence="4 6" key="2">
    <citation type="submission" date="2017-06" db="EMBL/GenBank/DDBJ databases">
        <authorList>
            <consortium name="Pathogen Informatics"/>
        </authorList>
    </citation>
    <scope>NUCLEOTIDE SEQUENCE [LARGE SCALE GENOMIC DNA]</scope>
    <source>
        <strain evidence="4 6">NCTC13015</strain>
    </source>
</reference>
<feature type="domain" description="DUF4334" evidence="2">
    <location>
        <begin position="110"/>
        <end position="163"/>
    </location>
</feature>
<dbReference type="Gene3D" id="2.40.128.580">
    <property type="entry name" value="GXWXG domain"/>
    <property type="match status" value="1"/>
</dbReference>
<evidence type="ECO:0000259" key="1">
    <source>
        <dbReference type="Pfam" id="PF14231"/>
    </source>
</evidence>
<dbReference type="Pfam" id="PF14232">
    <property type="entry name" value="DUF4334"/>
    <property type="match status" value="1"/>
</dbReference>
<reference evidence="3 5" key="1">
    <citation type="submission" date="2014-08" db="EMBL/GenBank/DDBJ databases">
        <title>Complete genome sequence of Corynebacterium imitans DSM 44264, isolated from a five-month-old boy with suspected pharyngeal diphtheria.</title>
        <authorList>
            <person name="Mollmann S."/>
            <person name="Albersmeier A."/>
            <person name="Ruckert C."/>
            <person name="Tauch A."/>
        </authorList>
    </citation>
    <scope>NUCLEOTIDE SEQUENCE [LARGE SCALE GENOMIC DNA]</scope>
    <source>
        <strain evidence="3 5">DSM 44264</strain>
    </source>
</reference>
<keyword evidence="5" id="KW-1185">Reference proteome</keyword>
<dbReference type="STRING" id="156978.CIMIT_00150"/>
<dbReference type="Proteomes" id="UP000028780">
    <property type="component" value="Chromosome"/>
</dbReference>
<dbReference type="OrthoDB" id="8905397at2"/>
<name>A0A076NDR4_9CORY</name>
<feature type="domain" description="GXWXG" evidence="1">
    <location>
        <begin position="10"/>
        <end position="68"/>
    </location>
</feature>
<dbReference type="HOGENOM" id="CLU_112092_0_0_11"/>
<dbReference type="KEGG" id="cii:CIMIT_00150"/>
<evidence type="ECO:0000313" key="4">
    <source>
        <dbReference type="EMBL" id="SNV52813.1"/>
    </source>
</evidence>
<evidence type="ECO:0000313" key="6">
    <source>
        <dbReference type="Proteomes" id="UP000215374"/>
    </source>
</evidence>